<gene>
    <name evidence="1" type="ORF">OGAPHI_007302</name>
</gene>
<dbReference type="EMBL" id="JAEUBE010000511">
    <property type="protein sequence ID" value="KAH3660097.1"/>
    <property type="molecule type" value="Genomic_DNA"/>
</dbReference>
<sequence length="287" mass="31575">MVSPSPHLAIERPAFTVSKIWVSVDANAGLTSTMSRPARLPVAATSSIMNNPSLRERPPRTGVPVAATYSGSMASTSKLTCTGFFPEGFTFSRAISSTLLMPYLSTWYMEKAVIPKSRMYFFSPASTSLSPMKTVQVTRWSGFWGVEVGMGVDPQNTSVWVLVHKRQKRGHADGVVTAHSKRQRAVFAGLNRRLENGLTALAHHLWSQNVTVNVGWVCLLALEIELGQRVGDRVSPAQLLDVGQQTKLLKLIRSLVDSSFSLASAERSLDNSHFTRFRVIVLDFTHS</sequence>
<evidence type="ECO:0000313" key="1">
    <source>
        <dbReference type="EMBL" id="KAH3660097.1"/>
    </source>
</evidence>
<protein>
    <submittedName>
        <fullName evidence="1">Uncharacterized protein</fullName>
    </submittedName>
</protein>
<reference evidence="1" key="2">
    <citation type="submission" date="2021-01" db="EMBL/GenBank/DDBJ databases">
        <authorList>
            <person name="Schikora-Tamarit M.A."/>
        </authorList>
    </citation>
    <scope>NUCLEOTIDE SEQUENCE</scope>
    <source>
        <strain evidence="1">CBS6075</strain>
    </source>
</reference>
<dbReference type="GeneID" id="70239266"/>
<dbReference type="AlphaFoldDB" id="A0A9P8NVE9"/>
<dbReference type="RefSeq" id="XP_046057808.1">
    <property type="nucleotide sequence ID" value="XM_046208684.1"/>
</dbReference>
<reference evidence="1" key="1">
    <citation type="journal article" date="2021" name="Open Biol.">
        <title>Shared evolutionary footprints suggest mitochondrial oxidative damage underlies multiple complex I losses in fungi.</title>
        <authorList>
            <person name="Schikora-Tamarit M.A."/>
            <person name="Marcet-Houben M."/>
            <person name="Nosek J."/>
            <person name="Gabaldon T."/>
        </authorList>
    </citation>
    <scope>NUCLEOTIDE SEQUENCE</scope>
    <source>
        <strain evidence="1">CBS6075</strain>
    </source>
</reference>
<accession>A0A9P8NVE9</accession>
<organism evidence="1 2">
    <name type="scientific">Ogataea philodendri</name>
    <dbReference type="NCBI Taxonomy" id="1378263"/>
    <lineage>
        <taxon>Eukaryota</taxon>
        <taxon>Fungi</taxon>
        <taxon>Dikarya</taxon>
        <taxon>Ascomycota</taxon>
        <taxon>Saccharomycotina</taxon>
        <taxon>Pichiomycetes</taxon>
        <taxon>Pichiales</taxon>
        <taxon>Pichiaceae</taxon>
        <taxon>Ogataea</taxon>
    </lineage>
</organism>
<proteinExistence type="predicted"/>
<name>A0A9P8NVE9_9ASCO</name>
<keyword evidence="2" id="KW-1185">Reference proteome</keyword>
<comment type="caution">
    <text evidence="1">The sequence shown here is derived from an EMBL/GenBank/DDBJ whole genome shotgun (WGS) entry which is preliminary data.</text>
</comment>
<dbReference type="Proteomes" id="UP000769157">
    <property type="component" value="Unassembled WGS sequence"/>
</dbReference>
<evidence type="ECO:0000313" key="2">
    <source>
        <dbReference type="Proteomes" id="UP000769157"/>
    </source>
</evidence>